<organism evidence="2 3">
    <name type="scientific">Anaeramoeba ignava</name>
    <name type="common">Anaerobic marine amoeba</name>
    <dbReference type="NCBI Taxonomy" id="1746090"/>
    <lineage>
        <taxon>Eukaryota</taxon>
        <taxon>Metamonada</taxon>
        <taxon>Anaeramoebidae</taxon>
        <taxon>Anaeramoeba</taxon>
    </lineage>
</organism>
<comment type="caution">
    <text evidence="2">The sequence shown here is derived from an EMBL/GenBank/DDBJ whole genome shotgun (WGS) entry which is preliminary data.</text>
</comment>
<reference evidence="2" key="1">
    <citation type="submission" date="2022-10" db="EMBL/GenBank/DDBJ databases">
        <title>Novel sulphate-reducing endosymbionts in the free-living metamonad Anaeramoeba.</title>
        <authorList>
            <person name="Jerlstrom-Hultqvist J."/>
            <person name="Cepicka I."/>
            <person name="Gallot-Lavallee L."/>
            <person name="Salas-Leiva D."/>
            <person name="Curtis B.A."/>
            <person name="Zahonova K."/>
            <person name="Pipaliya S."/>
            <person name="Dacks J."/>
            <person name="Roger A.J."/>
        </authorList>
    </citation>
    <scope>NUCLEOTIDE SEQUENCE</scope>
    <source>
        <strain evidence="2">BMAN</strain>
    </source>
</reference>
<name>A0A9Q0LYF5_ANAIG</name>
<keyword evidence="3" id="KW-1185">Reference proteome</keyword>
<evidence type="ECO:0000313" key="2">
    <source>
        <dbReference type="EMBL" id="KAJ5079580.1"/>
    </source>
</evidence>
<dbReference type="PANTHER" id="PTHR14136:SF17">
    <property type="entry name" value="BTB_POZ DOMAIN-CONTAINING PROTEIN KCTD9"/>
    <property type="match status" value="1"/>
</dbReference>
<evidence type="ECO:0000313" key="3">
    <source>
        <dbReference type="Proteomes" id="UP001149090"/>
    </source>
</evidence>
<dbReference type="PANTHER" id="PTHR14136">
    <property type="entry name" value="BTB_POZ DOMAIN-CONTAINING PROTEIN KCTD9"/>
    <property type="match status" value="1"/>
</dbReference>
<feature type="region of interest" description="Disordered" evidence="1">
    <location>
        <begin position="1380"/>
        <end position="1411"/>
    </location>
</feature>
<protein>
    <submittedName>
        <fullName evidence="2">E3 ubiquitin-protein ligase protein</fullName>
    </submittedName>
</protein>
<dbReference type="InterPro" id="IPR051082">
    <property type="entry name" value="Pentapeptide-BTB/POZ_domain"/>
</dbReference>
<dbReference type="SUPFAM" id="SSF141571">
    <property type="entry name" value="Pentapeptide repeat-like"/>
    <property type="match status" value="1"/>
</dbReference>
<dbReference type="EMBL" id="JAPDFW010000026">
    <property type="protein sequence ID" value="KAJ5079580.1"/>
    <property type="molecule type" value="Genomic_DNA"/>
</dbReference>
<sequence>MNEDNLNWIENLTQKKLNLNFDMNELSQVLVELMKIIEENQGILNPLPFNENKKSALENFNWIIKISKNLGILEKSCFDPEEVIENQNFQLINKFVSKMKKIYEIKNSLEKINFLNFYSHLIKTEETISQAILVVTDLFEGSMSIDCYYFPETLSKLSEFAYFQRKILEIISKKLKNQVLLFLESEINKKQTCIFTSEMGYFRDSKKISKIIKNYYEEYKEYKEIDKEKPVSLSEILVSKKLKKGKYIYEALAGNLPVLDQKEFDVIVQQKVQDQLQIENQKISFDSKNIRIFSKNSEIQKKISNLDIVEYIEDTHFLQIRFLNQEAPLEIKFEFEILGMLVKKMIVYLKERQKTVGKIKSKEFESLRKYLHQDDLTNKNDWMGNKEENTKKDEERKMEQVGIEEEYKQKMLLEKKQENICKGELKIRNNFAGGKAEFKDVGIERDQYISKCSIELFSYFFTIENWDGEKSVYRYDQKDFEIDLDQNEIQKIVIKEDGKVILKIVFSSGAEKTIFWKTYLLFKKYPGRFVESWDICGEIIDENQEYQILAFRCWINTEASFQIRVMDPYMQAVPAVLRLSKSHLGIFVRDTQPDILKWTDFSMEINTQPKDTKLLEVVLKKIENSLSYFFVCESKSQQNLILHCLRTFYDFQVMIRKKNKNTKELPIVDEDVEEIVVNEMQKTAAMNNSKWSSEGTFPCSKYHYPVILRKDLKQEIQIYSPLFTKTVEQTQRYESKHILTATSYLYVPYYEQQKNPTLKTRVMDQIVVRILDSHLQIVSMGKIVLFDTHFSLEFGPTIILRFYSFYSKAIIDKLNPLQCKFCVDEIDYINISFPSQELARLFHKKFQLFRNLYLIQDSNMQITHKFPCVFITKEEKYPGSIKLKCDRIKIDSDVDHLVLEYSLSNEAVVFQSQENSIDLKLSELTSLLLRFPDTTTMNQFTRSFEELKLRYFSYSIGQQFFRFSLVLEEIAKFSSSELCDFILTKQRVTIFHRNNTVETYKLADCFIYDIPKNNECKMQLFHSKFVILSFPDNSTKTEFIEKSIDFGLEAFFENSSWNFAIFLHEKGPNSTSKKGLLYLKEDSIVIVDDSSKYQNSITETEILTHPKHNLLLQISFIDQRSFVVSFEDEARKQLFINNFRKVNLNILHKHQKKEGYESDADESDPKSPQQDPQLPSSFLILICDQDSHPSKTASLSLTPSGILISSSSFHVFSTYNHFAIKTHSKKKDLIRLEFPDTSSLTIKFPDNLIVDNFFLNFNLFSKNQNLNNQNLQNQNLNNQNLQNQNLHNQNLQNQNLNNQNLNNQNLNNQNLNNQNLQNQNLQNQNLQNQNLQNQNLNNQNLNNQNLQNQNLNNQNLNNQNLQNQNLNNQNLQNQNLQNQNLNNQNSQNQNLNNQNLNNQNLNNQNLNNQNLHNQNPYLLNIKKFKVILNGKFEQLSDFQNQQAKIIFFQDNLFKFETKSTEIKLTKSKIFIDNQQIINLQNSLENEKNIHFETKEMKVDISFNSKEEKIQFMQLSQKAESKTNIQKNSEIENLFFNVFIQESQTTTKKQAEIKLTKNKIIVSYQNSNQTTFSLANISQFFLDPKHESLIRLQFRDSSTLGIHMKSKEERSIFYAHFQTIANQIQQNPNQPIKLLQNKKYNIKILKGFFHSNISARMWIDSNELKLDLNPKLMSFQIFPTKTRIFSDPKNAKKASISSTNRKKTQITFESEKEKIEFIELLNFSIKCLRNFQKESRPKRKIIQNSNLQNKNERSSESFSSSIIIDQSENTFVFNVQILHDQFTFSDGELILNPKYISLKDERAQKISDNLSDCSVTFDPDKNIIAYIHFKTEKKKIGFRDESLKMKFQKKWDEFIKIKN</sequence>
<dbReference type="Proteomes" id="UP001149090">
    <property type="component" value="Unassembled WGS sequence"/>
</dbReference>
<accession>A0A9Q0LYF5</accession>
<dbReference type="Gene3D" id="2.160.20.80">
    <property type="entry name" value="E3 ubiquitin-protein ligase SopA"/>
    <property type="match status" value="1"/>
</dbReference>
<feature type="region of interest" description="Disordered" evidence="1">
    <location>
        <begin position="1153"/>
        <end position="1172"/>
    </location>
</feature>
<proteinExistence type="predicted"/>
<gene>
    <name evidence="2" type="ORF">M0811_14404</name>
</gene>
<evidence type="ECO:0000256" key="1">
    <source>
        <dbReference type="SAM" id="MobiDB-lite"/>
    </source>
</evidence>